<dbReference type="InterPro" id="IPR009045">
    <property type="entry name" value="Zn_M74/Hedgehog-like"/>
</dbReference>
<proteinExistence type="predicted"/>
<protein>
    <submittedName>
        <fullName evidence="2">Glycoside hydrolase</fullName>
    </submittedName>
</protein>
<reference evidence="2 3" key="1">
    <citation type="submission" date="2018-03" db="EMBL/GenBank/DDBJ databases">
        <title>The uncultured portion of the human microbiome is neutrally assembled.</title>
        <authorList>
            <person name="Jeraldo P."/>
            <person name="Boardman L."/>
            <person name="White B.A."/>
            <person name="Nelson H."/>
            <person name="Goldenfeld N."/>
            <person name="Chia N."/>
        </authorList>
    </citation>
    <scope>NUCLEOTIDE SEQUENCE [LARGE SCALE GENOMIC DNA]</scope>
    <source>
        <strain evidence="2">CIM:MAG 903</strain>
    </source>
</reference>
<dbReference type="GO" id="GO:0008233">
    <property type="term" value="F:peptidase activity"/>
    <property type="evidence" value="ECO:0007669"/>
    <property type="project" value="InterPro"/>
</dbReference>
<dbReference type="EMBL" id="QAMZ01000051">
    <property type="protein sequence ID" value="PWL52283.1"/>
    <property type="molecule type" value="Genomic_DNA"/>
</dbReference>
<dbReference type="Pfam" id="PF13539">
    <property type="entry name" value="Peptidase_M15_4"/>
    <property type="match status" value="1"/>
</dbReference>
<evidence type="ECO:0000313" key="3">
    <source>
        <dbReference type="Proteomes" id="UP000246114"/>
    </source>
</evidence>
<organism evidence="2 3">
    <name type="scientific">Clostridium cadaveris</name>
    <dbReference type="NCBI Taxonomy" id="1529"/>
    <lineage>
        <taxon>Bacteria</taxon>
        <taxon>Bacillati</taxon>
        <taxon>Bacillota</taxon>
        <taxon>Clostridia</taxon>
        <taxon>Eubacteriales</taxon>
        <taxon>Clostridiaceae</taxon>
        <taxon>Clostridium</taxon>
    </lineage>
</organism>
<keyword evidence="2" id="KW-0378">Hydrolase</keyword>
<dbReference type="Proteomes" id="UP000246114">
    <property type="component" value="Unassembled WGS sequence"/>
</dbReference>
<dbReference type="InterPro" id="IPR039561">
    <property type="entry name" value="Peptidase_M15C"/>
</dbReference>
<dbReference type="Gene3D" id="3.30.1380.10">
    <property type="match status" value="1"/>
</dbReference>
<evidence type="ECO:0000259" key="1">
    <source>
        <dbReference type="Pfam" id="PF13539"/>
    </source>
</evidence>
<dbReference type="OrthoDB" id="9799970at2"/>
<dbReference type="SUPFAM" id="SSF55166">
    <property type="entry name" value="Hedgehog/DD-peptidase"/>
    <property type="match status" value="1"/>
</dbReference>
<name>A0A316M708_9CLOT</name>
<gene>
    <name evidence="2" type="ORF">DBY38_11610</name>
</gene>
<comment type="caution">
    <text evidence="2">The sequence shown here is derived from an EMBL/GenBank/DDBJ whole genome shotgun (WGS) entry which is preliminary data.</text>
</comment>
<feature type="domain" description="Peptidase M15C" evidence="1">
    <location>
        <begin position="174"/>
        <end position="241"/>
    </location>
</feature>
<dbReference type="AlphaFoldDB" id="A0A316M708"/>
<sequence>MAEEAKNDEAYSITTKQDILTMMMAYPEYINDIEKSSDGKVFIITKSGKKILYDDGKKKNFDGKMNNADIQDILEEPYPLNMIDHLMEVNKDPGRFRCYALLNEVYGASQSQVSKHLVGVSAPYNKYLFNKNNGAAEALGKAMEELRGIASGNGKVAGLINPINGSFNYRVISGTGQLSPHAYGIALDINSSPSDYWKWATREAGEKRMKYYPKELVETFEKYNFVWGGKWGHFDILHFEYRPEIIIKAKYFQNGSFTKDKWFGDVPMNEEVESYIKKINEALD</sequence>
<evidence type="ECO:0000313" key="2">
    <source>
        <dbReference type="EMBL" id="PWL52283.1"/>
    </source>
</evidence>
<accession>A0A316M708</accession>